<dbReference type="EMBL" id="JABJRC010000009">
    <property type="protein sequence ID" value="NOL44713.1"/>
    <property type="molecule type" value="Genomic_DNA"/>
</dbReference>
<feature type="signal peptide" evidence="3">
    <location>
        <begin position="1"/>
        <end position="22"/>
    </location>
</feature>
<sequence length="521" mass="56719">MSQTLRLVTLALTALSLTAPQALPGAPEPTSAPTPAAADDSYQELAITGPSTAAETKPFALLGVTWPAGVAGVQAKVRVKRAGQWTEWQPLHIDDSHGPDVPEGRPGTEPLWVGDADGVQASAVDGSGATVAGAVVTLIQPGVRSSDSGESPSTQDVDPAATRAPYPMPNVWSRKRWGADERLRSRNKGCARPKYTKTVLAAFVHHTADRNDYTRAQAPAMVRAMYAYHVKSRGWCDLGYNFLVDRFGRAFEGRYGGAALPVLGAHTEAFNGNSFGVALIGNFDKVAPPASMLEATARVIAWKLDANYRSPSASIVLAGHKVHTISGHRDTKATACPGQQLYAELGWLKQRVNTLMGGTVTTPIYRFAKKIGFRTLGQPYWGEHPTRTGWATYFGTRDVFYSVSTGAHSTAGVFRNRYRRMGPDVRLGLPTTEVHNGRVPGTRVQIFRDGGFYWARPYGVRPVTGLIYRKYVALGAERSRLGLPITDIYKVRGGLRQKYQNGWLTYHAHRRTVLVQYRSGS</sequence>
<dbReference type="InterPro" id="IPR015510">
    <property type="entry name" value="PGRP"/>
</dbReference>
<accession>A0A7Y4L5J7</accession>
<evidence type="ECO:0000313" key="9">
    <source>
        <dbReference type="Proteomes" id="UP000553957"/>
    </source>
</evidence>
<evidence type="ECO:0000256" key="2">
    <source>
        <dbReference type="SAM" id="MobiDB-lite"/>
    </source>
</evidence>
<comment type="similarity">
    <text evidence="1">Belongs to the N-acetylmuramoyl-L-alanine amidase 2 family.</text>
</comment>
<dbReference type="Pfam" id="PF08310">
    <property type="entry name" value="LGFP"/>
    <property type="match status" value="1"/>
</dbReference>
<proteinExistence type="inferred from homology"/>
<dbReference type="RefSeq" id="WP_171677958.1">
    <property type="nucleotide sequence ID" value="NZ_BAAAGT010000008.1"/>
</dbReference>
<feature type="domain" description="N-acetylmuramoyl-L-alanine amidase" evidence="4">
    <location>
        <begin position="187"/>
        <end position="338"/>
    </location>
</feature>
<dbReference type="SUPFAM" id="SSF55846">
    <property type="entry name" value="N-acetylmuramoyl-L-alanine amidase-like"/>
    <property type="match status" value="1"/>
</dbReference>
<dbReference type="PANTHER" id="PTHR11022">
    <property type="entry name" value="PEPTIDOGLYCAN RECOGNITION PROTEIN"/>
    <property type="match status" value="1"/>
</dbReference>
<dbReference type="Proteomes" id="UP000534306">
    <property type="component" value="Unassembled WGS sequence"/>
</dbReference>
<dbReference type="SMART" id="SM00644">
    <property type="entry name" value="Ami_2"/>
    <property type="match status" value="1"/>
</dbReference>
<feature type="domain" description="Peptidoglycan recognition protein family" evidence="5">
    <location>
        <begin position="169"/>
        <end position="322"/>
    </location>
</feature>
<dbReference type="InterPro" id="IPR006619">
    <property type="entry name" value="PGRP_domain_met/bac"/>
</dbReference>
<protein>
    <recommendedName>
        <fullName evidence="10">LGFP repeat-containing protein</fullName>
    </recommendedName>
</protein>
<dbReference type="InterPro" id="IPR036505">
    <property type="entry name" value="Amidase/PGRP_sf"/>
</dbReference>
<gene>
    <name evidence="6" type="ORF">HNR71_002628</name>
    <name evidence="7" type="ORF">HPO96_31135</name>
</gene>
<dbReference type="SMART" id="SM00701">
    <property type="entry name" value="PGRP"/>
    <property type="match status" value="1"/>
</dbReference>
<evidence type="ECO:0000259" key="5">
    <source>
        <dbReference type="SMART" id="SM00701"/>
    </source>
</evidence>
<dbReference type="InterPro" id="IPR013207">
    <property type="entry name" value="LGFP"/>
</dbReference>
<dbReference type="Gene3D" id="3.40.80.10">
    <property type="entry name" value="Peptidoglycan recognition protein-like"/>
    <property type="match status" value="1"/>
</dbReference>
<reference evidence="6 9" key="2">
    <citation type="submission" date="2020-08" db="EMBL/GenBank/DDBJ databases">
        <title>Sequencing the genomes of 1000 actinobacteria strains.</title>
        <authorList>
            <person name="Klenk H.-P."/>
        </authorList>
    </citation>
    <scope>NUCLEOTIDE SEQUENCE [LARGE SCALE GENOMIC DNA]</scope>
    <source>
        <strain evidence="6 9">DSM 15626</strain>
    </source>
</reference>
<dbReference type="CDD" id="cd06583">
    <property type="entry name" value="PGRP"/>
    <property type="match status" value="1"/>
</dbReference>
<feature type="compositionally biased region" description="Polar residues" evidence="2">
    <location>
        <begin position="143"/>
        <end position="156"/>
    </location>
</feature>
<organism evidence="7 8">
    <name type="scientific">Kribbella sandramycini</name>
    <dbReference type="NCBI Taxonomy" id="60450"/>
    <lineage>
        <taxon>Bacteria</taxon>
        <taxon>Bacillati</taxon>
        <taxon>Actinomycetota</taxon>
        <taxon>Actinomycetes</taxon>
        <taxon>Propionibacteriales</taxon>
        <taxon>Kribbellaceae</taxon>
        <taxon>Kribbella</taxon>
    </lineage>
</organism>
<evidence type="ECO:0000313" key="6">
    <source>
        <dbReference type="EMBL" id="MBB6566991.1"/>
    </source>
</evidence>
<evidence type="ECO:0000256" key="1">
    <source>
        <dbReference type="ARBA" id="ARBA00007553"/>
    </source>
</evidence>
<dbReference type="Pfam" id="PF01510">
    <property type="entry name" value="Amidase_2"/>
    <property type="match status" value="1"/>
</dbReference>
<dbReference type="EMBL" id="JACHKF010000001">
    <property type="protein sequence ID" value="MBB6566991.1"/>
    <property type="molecule type" value="Genomic_DNA"/>
</dbReference>
<dbReference type="PANTHER" id="PTHR11022:SF41">
    <property type="entry name" value="PEPTIDOGLYCAN-RECOGNITION PROTEIN LC-RELATED"/>
    <property type="match status" value="1"/>
</dbReference>
<evidence type="ECO:0008006" key="10">
    <source>
        <dbReference type="Google" id="ProtNLM"/>
    </source>
</evidence>
<keyword evidence="8" id="KW-1185">Reference proteome</keyword>
<dbReference type="AlphaFoldDB" id="A0A7Y4L5J7"/>
<dbReference type="GO" id="GO:0008745">
    <property type="term" value="F:N-acetylmuramoyl-L-alanine amidase activity"/>
    <property type="evidence" value="ECO:0007669"/>
    <property type="project" value="InterPro"/>
</dbReference>
<comment type="caution">
    <text evidence="7">The sequence shown here is derived from an EMBL/GenBank/DDBJ whole genome shotgun (WGS) entry which is preliminary data.</text>
</comment>
<evidence type="ECO:0000313" key="8">
    <source>
        <dbReference type="Proteomes" id="UP000534306"/>
    </source>
</evidence>
<reference evidence="7 8" key="1">
    <citation type="submission" date="2020-05" db="EMBL/GenBank/DDBJ databases">
        <title>Genome sequence of Kribbella sandramycini ATCC 39419.</title>
        <authorList>
            <person name="Maclea K.S."/>
            <person name="Fair J.L."/>
        </authorList>
    </citation>
    <scope>NUCLEOTIDE SEQUENCE [LARGE SCALE GENOMIC DNA]</scope>
    <source>
        <strain evidence="7 8">ATCC 39419</strain>
    </source>
</reference>
<evidence type="ECO:0000256" key="3">
    <source>
        <dbReference type="SAM" id="SignalP"/>
    </source>
</evidence>
<feature type="chain" id="PRO_5038257921" description="LGFP repeat-containing protein" evidence="3">
    <location>
        <begin position="23"/>
        <end position="521"/>
    </location>
</feature>
<evidence type="ECO:0000313" key="7">
    <source>
        <dbReference type="EMBL" id="NOL44713.1"/>
    </source>
</evidence>
<dbReference type="Proteomes" id="UP000553957">
    <property type="component" value="Unassembled WGS sequence"/>
</dbReference>
<dbReference type="GO" id="GO:0009253">
    <property type="term" value="P:peptidoglycan catabolic process"/>
    <property type="evidence" value="ECO:0007669"/>
    <property type="project" value="InterPro"/>
</dbReference>
<dbReference type="InterPro" id="IPR002502">
    <property type="entry name" value="Amidase_domain"/>
</dbReference>
<feature type="region of interest" description="Disordered" evidence="2">
    <location>
        <begin position="142"/>
        <end position="169"/>
    </location>
</feature>
<dbReference type="GO" id="GO:0008270">
    <property type="term" value="F:zinc ion binding"/>
    <property type="evidence" value="ECO:0007669"/>
    <property type="project" value="InterPro"/>
</dbReference>
<evidence type="ECO:0000259" key="4">
    <source>
        <dbReference type="SMART" id="SM00644"/>
    </source>
</evidence>
<keyword evidence="3" id="KW-0732">Signal</keyword>
<name>A0A7Y4L5J7_9ACTN</name>